<dbReference type="Gene3D" id="2.40.30.170">
    <property type="match status" value="1"/>
</dbReference>
<feature type="domain" description="CzcB-like barrel-sandwich hybrid" evidence="5">
    <location>
        <begin position="113"/>
        <end position="251"/>
    </location>
</feature>
<dbReference type="PANTHER" id="PTHR30097">
    <property type="entry name" value="CATION EFFLUX SYSTEM PROTEIN CUSB"/>
    <property type="match status" value="1"/>
</dbReference>
<evidence type="ECO:0000313" key="7">
    <source>
        <dbReference type="EMBL" id="MRW91840.1"/>
    </source>
</evidence>
<dbReference type="InterPro" id="IPR006143">
    <property type="entry name" value="RND_pump_MFP"/>
</dbReference>
<dbReference type="InterPro" id="IPR058647">
    <property type="entry name" value="BSH_CzcB-like"/>
</dbReference>
<evidence type="ECO:0000259" key="5">
    <source>
        <dbReference type="Pfam" id="PF25973"/>
    </source>
</evidence>
<dbReference type="Pfam" id="PF25975">
    <property type="entry name" value="CzcB_C"/>
    <property type="match status" value="1"/>
</dbReference>
<reference evidence="7 8" key="1">
    <citation type="submission" date="2019-11" db="EMBL/GenBank/DDBJ databases">
        <title>Novel species isolated from a subtropical stream in China.</title>
        <authorList>
            <person name="Lu H."/>
        </authorList>
    </citation>
    <scope>NUCLEOTIDE SEQUENCE [LARGE SCALE GENOMIC DNA]</scope>
    <source>
        <strain evidence="7 8">FT80W</strain>
    </source>
</reference>
<feature type="domain" description="CzcB-like alpha-helical hairpin" evidence="4">
    <location>
        <begin position="153"/>
        <end position="208"/>
    </location>
</feature>
<protein>
    <submittedName>
        <fullName evidence="7">Efflux RND transporter periplasmic adaptor subunit</fullName>
    </submittedName>
</protein>
<evidence type="ECO:0000313" key="8">
    <source>
        <dbReference type="Proteomes" id="UP000433309"/>
    </source>
</evidence>
<accession>A0A6I2L2D4</accession>
<dbReference type="Gene3D" id="2.40.50.100">
    <property type="match status" value="1"/>
</dbReference>
<feature type="domain" description="CzcB-like C-terminal circularly permuted SH3-like" evidence="6">
    <location>
        <begin position="336"/>
        <end position="396"/>
    </location>
</feature>
<dbReference type="InterPro" id="IPR058649">
    <property type="entry name" value="CzcB_C"/>
</dbReference>
<sequence length="409" mass="43019">MQMPYRLSVCGILLILAACSRSPKPEEGKPQASAAASAAPAAAQKHADKDKDDDDKPTERKGGEEKDGKDADFVKLSDKQILAAHIEVAAVRTGFAGAVEAPAVIIADPQHAAVVSSSVSGRVISVRKNLGENVARGDILAVIESREVAQFSADVALARRQLELADAGFKREDRLYAEKVSSRQEYELARSALDDARTRLRLAQQQLATSGGAEHSAQLTLRAPVAGVVTARQVALGDIVEANAKLFELANPDLLSVELSLAPSDASRVAPGTPIEVSADGRSGTGHVAFLSRVLDPATRQIRAIATLPNKNALWRIGETVSASVVLKPESSGEQIAVPRSAVQTVEDKPSVFVRQKDGFAIKHIVLGKPAAGFVTVLSGLDGSERIATSNTFVIKAEHGKGEAGGDND</sequence>
<feature type="compositionally biased region" description="Basic and acidic residues" evidence="3">
    <location>
        <begin position="57"/>
        <end position="70"/>
    </location>
</feature>
<dbReference type="GO" id="GO:0015679">
    <property type="term" value="P:plasma membrane copper ion transport"/>
    <property type="evidence" value="ECO:0007669"/>
    <property type="project" value="TreeGrafter"/>
</dbReference>
<dbReference type="SUPFAM" id="SSF111369">
    <property type="entry name" value="HlyD-like secretion proteins"/>
    <property type="match status" value="1"/>
</dbReference>
<evidence type="ECO:0000256" key="2">
    <source>
        <dbReference type="ARBA" id="ARBA00022448"/>
    </source>
</evidence>
<organism evidence="7 8">
    <name type="scientific">Duganella guangzhouensis</name>
    <dbReference type="NCBI Taxonomy" id="2666084"/>
    <lineage>
        <taxon>Bacteria</taxon>
        <taxon>Pseudomonadati</taxon>
        <taxon>Pseudomonadota</taxon>
        <taxon>Betaproteobacteria</taxon>
        <taxon>Burkholderiales</taxon>
        <taxon>Oxalobacteraceae</taxon>
        <taxon>Telluria group</taxon>
        <taxon>Duganella</taxon>
    </lineage>
</organism>
<evidence type="ECO:0000259" key="6">
    <source>
        <dbReference type="Pfam" id="PF25975"/>
    </source>
</evidence>
<dbReference type="Gene3D" id="1.10.287.470">
    <property type="entry name" value="Helix hairpin bin"/>
    <property type="match status" value="1"/>
</dbReference>
<keyword evidence="8" id="KW-1185">Reference proteome</keyword>
<keyword evidence="2" id="KW-0813">Transport</keyword>
<dbReference type="Pfam" id="PF25893">
    <property type="entry name" value="HH_CzcB"/>
    <property type="match status" value="1"/>
</dbReference>
<dbReference type="Pfam" id="PF25973">
    <property type="entry name" value="BSH_CzcB"/>
    <property type="match status" value="1"/>
</dbReference>
<gene>
    <name evidence="7" type="ORF">GJ699_17740</name>
</gene>
<dbReference type="InterPro" id="IPR051909">
    <property type="entry name" value="MFP_Cation_Efflux"/>
</dbReference>
<dbReference type="GO" id="GO:0046914">
    <property type="term" value="F:transition metal ion binding"/>
    <property type="evidence" value="ECO:0007669"/>
    <property type="project" value="TreeGrafter"/>
</dbReference>
<proteinExistence type="inferred from homology"/>
<dbReference type="PROSITE" id="PS51257">
    <property type="entry name" value="PROKAR_LIPOPROTEIN"/>
    <property type="match status" value="1"/>
</dbReference>
<evidence type="ECO:0000256" key="1">
    <source>
        <dbReference type="ARBA" id="ARBA00009477"/>
    </source>
</evidence>
<evidence type="ECO:0000259" key="4">
    <source>
        <dbReference type="Pfam" id="PF25893"/>
    </source>
</evidence>
<dbReference type="GO" id="GO:0030288">
    <property type="term" value="C:outer membrane-bounded periplasmic space"/>
    <property type="evidence" value="ECO:0007669"/>
    <property type="project" value="TreeGrafter"/>
</dbReference>
<dbReference type="GO" id="GO:0016020">
    <property type="term" value="C:membrane"/>
    <property type="evidence" value="ECO:0007669"/>
    <property type="project" value="InterPro"/>
</dbReference>
<dbReference type="InterPro" id="IPR058648">
    <property type="entry name" value="HH_CzcB-like"/>
</dbReference>
<dbReference type="Proteomes" id="UP000433309">
    <property type="component" value="Unassembled WGS sequence"/>
</dbReference>
<dbReference type="AlphaFoldDB" id="A0A6I2L2D4"/>
<comment type="caution">
    <text evidence="7">The sequence shown here is derived from an EMBL/GenBank/DDBJ whole genome shotgun (WGS) entry which is preliminary data.</text>
</comment>
<dbReference type="GO" id="GO:0060003">
    <property type="term" value="P:copper ion export"/>
    <property type="evidence" value="ECO:0007669"/>
    <property type="project" value="TreeGrafter"/>
</dbReference>
<dbReference type="EMBL" id="WKJK01000009">
    <property type="protein sequence ID" value="MRW91840.1"/>
    <property type="molecule type" value="Genomic_DNA"/>
</dbReference>
<feature type="compositionally biased region" description="Low complexity" evidence="3">
    <location>
        <begin position="30"/>
        <end position="44"/>
    </location>
</feature>
<dbReference type="PANTHER" id="PTHR30097:SF4">
    <property type="entry name" value="SLR6042 PROTEIN"/>
    <property type="match status" value="1"/>
</dbReference>
<feature type="region of interest" description="Disordered" evidence="3">
    <location>
        <begin position="23"/>
        <end position="70"/>
    </location>
</feature>
<name>A0A6I2L2D4_9BURK</name>
<dbReference type="GO" id="GO:0022857">
    <property type="term" value="F:transmembrane transporter activity"/>
    <property type="evidence" value="ECO:0007669"/>
    <property type="project" value="InterPro"/>
</dbReference>
<dbReference type="Gene3D" id="2.40.420.20">
    <property type="match status" value="1"/>
</dbReference>
<dbReference type="NCBIfam" id="TIGR01730">
    <property type="entry name" value="RND_mfp"/>
    <property type="match status" value="1"/>
</dbReference>
<comment type="similarity">
    <text evidence="1">Belongs to the membrane fusion protein (MFP) (TC 8.A.1) family.</text>
</comment>
<evidence type="ECO:0000256" key="3">
    <source>
        <dbReference type="SAM" id="MobiDB-lite"/>
    </source>
</evidence>
<dbReference type="RefSeq" id="WP_154378661.1">
    <property type="nucleotide sequence ID" value="NZ_WKJK01000009.1"/>
</dbReference>